<evidence type="ECO:0000313" key="2">
    <source>
        <dbReference type="EMBL" id="QNA44998.1"/>
    </source>
</evidence>
<keyword evidence="1" id="KW-1133">Transmembrane helix</keyword>
<feature type="transmembrane region" description="Helical" evidence="1">
    <location>
        <begin position="243"/>
        <end position="262"/>
    </location>
</feature>
<gene>
    <name evidence="2" type="ORF">H4075_02045</name>
</gene>
<keyword evidence="1" id="KW-0472">Membrane</keyword>
<accession>A0A7G5XHP5</accession>
<feature type="transmembrane region" description="Helical" evidence="1">
    <location>
        <begin position="152"/>
        <end position="185"/>
    </location>
</feature>
<dbReference type="EMBL" id="CP060007">
    <property type="protein sequence ID" value="QNA44998.1"/>
    <property type="molecule type" value="Genomic_DNA"/>
</dbReference>
<feature type="transmembrane region" description="Helical" evidence="1">
    <location>
        <begin position="197"/>
        <end position="223"/>
    </location>
</feature>
<organism evidence="2 3">
    <name type="scientific">Lacibacter sediminis</name>
    <dbReference type="NCBI Taxonomy" id="2760713"/>
    <lineage>
        <taxon>Bacteria</taxon>
        <taxon>Pseudomonadati</taxon>
        <taxon>Bacteroidota</taxon>
        <taxon>Chitinophagia</taxon>
        <taxon>Chitinophagales</taxon>
        <taxon>Chitinophagaceae</taxon>
        <taxon>Lacibacter</taxon>
    </lineage>
</organism>
<dbReference type="Proteomes" id="UP000515344">
    <property type="component" value="Chromosome"/>
</dbReference>
<reference evidence="3" key="1">
    <citation type="submission" date="2020-08" db="EMBL/GenBank/DDBJ databases">
        <title>Lacibacter sp. S13-6-6 genome sequencing.</title>
        <authorList>
            <person name="Jin L."/>
        </authorList>
    </citation>
    <scope>NUCLEOTIDE SEQUENCE [LARGE SCALE GENOMIC DNA]</scope>
    <source>
        <strain evidence="3">S13-6-6</strain>
    </source>
</reference>
<protein>
    <submittedName>
        <fullName evidence="2">Uncharacterized protein</fullName>
    </submittedName>
</protein>
<feature type="transmembrane region" description="Helical" evidence="1">
    <location>
        <begin position="12"/>
        <end position="32"/>
    </location>
</feature>
<dbReference type="RefSeq" id="WP_182803672.1">
    <property type="nucleotide sequence ID" value="NZ_CP060007.1"/>
</dbReference>
<keyword evidence="3" id="KW-1185">Reference proteome</keyword>
<feature type="transmembrane region" description="Helical" evidence="1">
    <location>
        <begin position="79"/>
        <end position="100"/>
    </location>
</feature>
<sequence length="626" mass="72132">MTVLTNLKQKLFSFDTLCWGLFLLLVHAFRFLSLPENGIDPSWRIAINLAHQQNLQFGEDFIFTYGPLGYLESGLPDHVSVITLILFRLFLIGNAIWFILQVQRKLNDQFRFFLLLAVFVFFNFLFSNQVDFQLYFFFLFHLFSYLKERKLVSLFFVLVITVLSFYIKVSTGIILNVLLLASLFYLAITRLMKWPHLLIGISAVAVLHLLLSLILPINTGSYIKNGLDLINYYNDVMFFGPPPYVVLSALAVIGLMLFLFLANPLPVLKSKQELFLFGHAFAFLFVVFKQSFVRPDMIHIPVFFSSAICLLLLLYLFTNIEKTRSYALNAFPLLLLLCCLPEIGRANFFNNVGNHIKQLVRYNTEAARNFDEQKGGLGLPQGMIDSIGKGTVDVIPSEISFVYYNRLSYQPRPAIQSYAAYTPKLIMANYDAYLSAKAPEFVIYHPNQLQENRHPFWDDMHTQLALLQNYHMIDSVTIPGKELLLFKKNSVAKQLHKKLLLDTVLELNKKITIPQTDKLLFMECDFAYTMPGKLRRFFYQPPAIYLQLQVNDTTSYNVKALFPIVKTGVLLNKSLLKDKGALDFNKVRTFFSNSDSSFSDVKAIEFNGNSKMVKHSFRVKFWEYSL</sequence>
<name>A0A7G5XHP5_9BACT</name>
<dbReference type="KEGG" id="lacs:H4075_02045"/>
<proteinExistence type="predicted"/>
<evidence type="ECO:0000256" key="1">
    <source>
        <dbReference type="SAM" id="Phobius"/>
    </source>
</evidence>
<feature type="transmembrane region" description="Helical" evidence="1">
    <location>
        <begin position="274"/>
        <end position="292"/>
    </location>
</feature>
<dbReference type="AlphaFoldDB" id="A0A7G5XHP5"/>
<evidence type="ECO:0000313" key="3">
    <source>
        <dbReference type="Proteomes" id="UP000515344"/>
    </source>
</evidence>
<feature type="transmembrane region" description="Helical" evidence="1">
    <location>
        <begin position="112"/>
        <end position="140"/>
    </location>
</feature>
<keyword evidence="1" id="KW-0812">Transmembrane</keyword>
<feature type="transmembrane region" description="Helical" evidence="1">
    <location>
        <begin position="326"/>
        <end position="344"/>
    </location>
</feature>
<feature type="transmembrane region" description="Helical" evidence="1">
    <location>
        <begin position="298"/>
        <end position="317"/>
    </location>
</feature>